<feature type="transmembrane region" description="Helical" evidence="8">
    <location>
        <begin position="120"/>
        <end position="139"/>
    </location>
</feature>
<dbReference type="EMBL" id="SDHW01000002">
    <property type="protein sequence ID" value="RXK60833.1"/>
    <property type="molecule type" value="Genomic_DNA"/>
</dbReference>
<evidence type="ECO:0000256" key="5">
    <source>
        <dbReference type="ARBA" id="ARBA00022989"/>
    </source>
</evidence>
<feature type="transmembrane region" description="Helical" evidence="8">
    <location>
        <begin position="307"/>
        <end position="324"/>
    </location>
</feature>
<evidence type="ECO:0000256" key="2">
    <source>
        <dbReference type="ARBA" id="ARBA00010323"/>
    </source>
</evidence>
<keyword evidence="7" id="KW-0808">Transferase</keyword>
<dbReference type="InterPro" id="IPR024194">
    <property type="entry name" value="Ac/AlaTfrase_AlgI/DltB"/>
</dbReference>
<dbReference type="GO" id="GO:0042121">
    <property type="term" value="P:alginic acid biosynthetic process"/>
    <property type="evidence" value="ECO:0007669"/>
    <property type="project" value="InterPro"/>
</dbReference>
<keyword evidence="3 7" id="KW-1003">Cell membrane</keyword>
<evidence type="ECO:0000256" key="8">
    <source>
        <dbReference type="SAM" id="Phobius"/>
    </source>
</evidence>
<feature type="transmembrane region" description="Helical" evidence="8">
    <location>
        <begin position="363"/>
        <end position="380"/>
    </location>
</feature>
<dbReference type="PIRSF" id="PIRSF500217">
    <property type="entry name" value="AlgI"/>
    <property type="match status" value="1"/>
</dbReference>
<evidence type="ECO:0000256" key="4">
    <source>
        <dbReference type="ARBA" id="ARBA00022692"/>
    </source>
</evidence>
<name>A0A4Q1CJS0_9BACT</name>
<evidence type="ECO:0000313" key="9">
    <source>
        <dbReference type="EMBL" id="RXK60833.1"/>
    </source>
</evidence>
<evidence type="ECO:0000256" key="1">
    <source>
        <dbReference type="ARBA" id="ARBA00004651"/>
    </source>
</evidence>
<feature type="transmembrane region" description="Helical" evidence="8">
    <location>
        <begin position="443"/>
        <end position="462"/>
    </location>
</feature>
<organism evidence="9 10">
    <name type="scientific">Lacibacter luteus</name>
    <dbReference type="NCBI Taxonomy" id="2508719"/>
    <lineage>
        <taxon>Bacteria</taxon>
        <taxon>Pseudomonadati</taxon>
        <taxon>Bacteroidota</taxon>
        <taxon>Chitinophagia</taxon>
        <taxon>Chitinophagales</taxon>
        <taxon>Chitinophagaceae</taxon>
        <taxon>Lacibacter</taxon>
    </lineage>
</organism>
<dbReference type="GO" id="GO:0005886">
    <property type="term" value="C:plasma membrane"/>
    <property type="evidence" value="ECO:0007669"/>
    <property type="project" value="UniProtKB-SubCell"/>
</dbReference>
<evidence type="ECO:0000313" key="10">
    <source>
        <dbReference type="Proteomes" id="UP000290204"/>
    </source>
</evidence>
<dbReference type="RefSeq" id="WP_129130794.1">
    <property type="nucleotide sequence ID" value="NZ_SDHW01000002.1"/>
</dbReference>
<accession>A0A4Q1CJS0</accession>
<proteinExistence type="inferred from homology"/>
<dbReference type="GO" id="GO:0016746">
    <property type="term" value="F:acyltransferase activity"/>
    <property type="evidence" value="ECO:0007669"/>
    <property type="project" value="UniProtKB-KW"/>
</dbReference>
<dbReference type="OrthoDB" id="9805788at2"/>
<dbReference type="PANTHER" id="PTHR13285:SF18">
    <property type="entry name" value="PROTEIN-CYSTEINE N-PALMITOYLTRANSFERASE RASP"/>
    <property type="match status" value="1"/>
</dbReference>
<comment type="similarity">
    <text evidence="2 7">Belongs to the membrane-bound acyltransferase family.</text>
</comment>
<dbReference type="PANTHER" id="PTHR13285">
    <property type="entry name" value="ACYLTRANSFERASE"/>
    <property type="match status" value="1"/>
</dbReference>
<dbReference type="InterPro" id="IPR004299">
    <property type="entry name" value="MBOAT_fam"/>
</dbReference>
<dbReference type="Proteomes" id="UP000290204">
    <property type="component" value="Unassembled WGS sequence"/>
</dbReference>
<feature type="transmembrane region" description="Helical" evidence="8">
    <location>
        <begin position="80"/>
        <end position="100"/>
    </location>
</feature>
<evidence type="ECO:0000256" key="7">
    <source>
        <dbReference type="PIRNR" id="PIRNR016636"/>
    </source>
</evidence>
<keyword evidence="5 8" id="KW-1133">Transmembrane helix</keyword>
<feature type="transmembrane region" description="Helical" evidence="8">
    <location>
        <begin position="151"/>
        <end position="170"/>
    </location>
</feature>
<reference evidence="9 10" key="1">
    <citation type="submission" date="2019-01" db="EMBL/GenBank/DDBJ databases">
        <title>Lacibacter sp. strain TTM-7.</title>
        <authorList>
            <person name="Chen W.-M."/>
        </authorList>
    </citation>
    <scope>NUCLEOTIDE SEQUENCE [LARGE SCALE GENOMIC DNA]</scope>
    <source>
        <strain evidence="9 10">TTM-7</strain>
    </source>
</reference>
<dbReference type="PIRSF" id="PIRSF016636">
    <property type="entry name" value="AlgI_DltB"/>
    <property type="match status" value="1"/>
</dbReference>
<keyword evidence="7" id="KW-0012">Acyltransferase</keyword>
<sequence length="469" mass="54564">MLTISFSVLFSVTALAVLAFLFCKPAQRWMVLLLASLLFYFLLTGLQVLILFAFAAIIYAGTLQIDAVEADLKRRKKISYCFVVLSLVPLLALKLLPFLSAEVLALLPQVPIEHKAYQSHILEITGISYFTFNGISYLIDVRKKYIKPSRNYFFVLLYISFFPIILAGPMHRAKNLFDQFKEGLNLSNQNFSEGFRRILWGLFKNFVIAQQCKFFMDTIERNNAGGWYVLLQGFAFFVYLYFNFSSYIDIFSGIARIFNIELVKNFNNRVYASSSRKQFWEGWHITLNHWFRDYFFFPLAKGIKSKWAFNLALLFTFVLIGIWHGISWRFAIWGLANGAWIILEQKWKPAFNFIPAAVRKHAGMLYHMSVASFVALLFSSNDPLQTYKRLFSATQINDGINQLLLFHLGLILLFFIPFDLISRRAGNETIEFYLGKQPTWVRWPAYVVLSVCILTFTVNWAINSYYFRF</sequence>
<keyword evidence="10" id="KW-1185">Reference proteome</keyword>
<gene>
    <name evidence="9" type="ORF">ESA94_10250</name>
</gene>
<protein>
    <submittedName>
        <fullName evidence="9">MBOAT family protein</fullName>
    </submittedName>
</protein>
<dbReference type="Pfam" id="PF03062">
    <property type="entry name" value="MBOAT"/>
    <property type="match status" value="1"/>
</dbReference>
<dbReference type="AlphaFoldDB" id="A0A4Q1CJS0"/>
<feature type="transmembrane region" description="Helical" evidence="8">
    <location>
        <begin position="225"/>
        <end position="242"/>
    </location>
</feature>
<keyword evidence="6 7" id="KW-0472">Membrane</keyword>
<dbReference type="InterPro" id="IPR028362">
    <property type="entry name" value="AlgI"/>
</dbReference>
<feature type="transmembrane region" description="Helical" evidence="8">
    <location>
        <begin position="400"/>
        <end position="422"/>
    </location>
</feature>
<comment type="caution">
    <text evidence="9">The sequence shown here is derived from an EMBL/GenBank/DDBJ whole genome shotgun (WGS) entry which is preliminary data.</text>
</comment>
<comment type="subcellular location">
    <subcellularLocation>
        <location evidence="1">Cell membrane</location>
        <topology evidence="1">Multi-pass membrane protein</topology>
    </subcellularLocation>
</comment>
<feature type="transmembrane region" description="Helical" evidence="8">
    <location>
        <begin position="29"/>
        <end position="59"/>
    </location>
</feature>
<evidence type="ECO:0000256" key="6">
    <source>
        <dbReference type="ARBA" id="ARBA00023136"/>
    </source>
</evidence>
<dbReference type="InterPro" id="IPR051085">
    <property type="entry name" value="MB_O-acyltransferase"/>
</dbReference>
<evidence type="ECO:0000256" key="3">
    <source>
        <dbReference type="ARBA" id="ARBA00022475"/>
    </source>
</evidence>
<keyword evidence="4 8" id="KW-0812">Transmembrane</keyword>